<dbReference type="GO" id="GO:0006520">
    <property type="term" value="P:amino acid metabolic process"/>
    <property type="evidence" value="ECO:0007669"/>
    <property type="project" value="InterPro"/>
</dbReference>
<dbReference type="InterPro" id="IPR000192">
    <property type="entry name" value="Aminotrans_V_dom"/>
</dbReference>
<evidence type="ECO:0000256" key="1">
    <source>
        <dbReference type="ARBA" id="ARBA00001933"/>
    </source>
</evidence>
<dbReference type="AlphaFoldDB" id="A0A069RD77"/>
<evidence type="ECO:0000256" key="6">
    <source>
        <dbReference type="ARBA" id="ARBA00022898"/>
    </source>
</evidence>
<dbReference type="PROSITE" id="PS00595">
    <property type="entry name" value="AA_TRANSFER_CLASS_5"/>
    <property type="match status" value="1"/>
</dbReference>
<dbReference type="GO" id="GO:0046872">
    <property type="term" value="F:metal ion binding"/>
    <property type="evidence" value="ECO:0007669"/>
    <property type="project" value="UniProtKB-KW"/>
</dbReference>
<evidence type="ECO:0000256" key="8">
    <source>
        <dbReference type="ARBA" id="ARBA00023014"/>
    </source>
</evidence>
<keyword evidence="4 10" id="KW-0808">Transferase</keyword>
<dbReference type="Gene3D" id="3.40.640.10">
    <property type="entry name" value="Type I PLP-dependent aspartate aminotransferase-like (Major domain)"/>
    <property type="match status" value="1"/>
</dbReference>
<evidence type="ECO:0000256" key="4">
    <source>
        <dbReference type="ARBA" id="ARBA00022679"/>
    </source>
</evidence>
<comment type="caution">
    <text evidence="13">The sequence shown here is derived from an EMBL/GenBank/DDBJ whole genome shotgun (WGS) entry which is preliminary data.</text>
</comment>
<evidence type="ECO:0000256" key="9">
    <source>
        <dbReference type="ARBA" id="ARBA00050776"/>
    </source>
</evidence>
<dbReference type="InterPro" id="IPR015424">
    <property type="entry name" value="PyrdxlP-dep_Trfase"/>
</dbReference>
<feature type="binding site" evidence="10">
    <location>
        <position position="182"/>
    </location>
    <ligand>
        <name>pyridoxal 5'-phosphate</name>
        <dbReference type="ChEBI" id="CHEBI:597326"/>
    </ligand>
</feature>
<dbReference type="STRING" id="1121324.CLIT_23c04480"/>
<keyword evidence="10" id="KW-0001">2Fe-2S</keyword>
<keyword evidence="14" id="KW-1185">Reference proteome</keyword>
<dbReference type="NCBIfam" id="NF002806">
    <property type="entry name" value="PRK02948.1"/>
    <property type="match status" value="1"/>
</dbReference>
<dbReference type="FunFam" id="3.40.640.10:FF:000084">
    <property type="entry name" value="IscS-like cysteine desulfurase"/>
    <property type="match status" value="1"/>
</dbReference>
<dbReference type="InterPro" id="IPR015421">
    <property type="entry name" value="PyrdxlP-dep_Trfase_major"/>
</dbReference>
<dbReference type="UniPathway" id="UPA00266"/>
<keyword evidence="5 10" id="KW-0479">Metal-binding</keyword>
<dbReference type="EMBL" id="JJMM01000026">
    <property type="protein sequence ID" value="KDR94175.1"/>
    <property type="molecule type" value="Genomic_DNA"/>
</dbReference>
<evidence type="ECO:0000256" key="5">
    <source>
        <dbReference type="ARBA" id="ARBA00022723"/>
    </source>
</evidence>
<dbReference type="RefSeq" id="WP_038268132.1">
    <property type="nucleotide sequence ID" value="NZ_FSRH01000003.1"/>
</dbReference>
<dbReference type="GO" id="GO:0031071">
    <property type="term" value="F:cysteine desulfurase activity"/>
    <property type="evidence" value="ECO:0007669"/>
    <property type="project" value="UniProtKB-UniRule"/>
</dbReference>
<dbReference type="GO" id="GO:0051537">
    <property type="term" value="F:2 iron, 2 sulfur cluster binding"/>
    <property type="evidence" value="ECO:0007669"/>
    <property type="project" value="UniProtKB-UniRule"/>
</dbReference>
<comment type="function">
    <text evidence="10">Master enzyme that delivers sulfur to a number of partners involved in Fe-S cluster assembly, tRNA modification or cofactor biosynthesis. Catalyzes the removal of elemental sulfur atoms from cysteine to produce alanine. Functions as a sulfur delivery protein for Fe-S cluster synthesis onto IscU, an Fe-S scaffold assembly protein, as well as other S acceptor proteins.</text>
</comment>
<keyword evidence="7 10" id="KW-0408">Iron</keyword>
<protein>
    <recommendedName>
        <fullName evidence="10">Cysteine desulfurase IscS</fullName>
        <ecNumber evidence="10">2.8.1.7</ecNumber>
    </recommendedName>
</protein>
<comment type="catalytic activity">
    <reaction evidence="9 10">
        <text>(sulfur carrier)-H + L-cysteine = (sulfur carrier)-SH + L-alanine</text>
        <dbReference type="Rhea" id="RHEA:43892"/>
        <dbReference type="Rhea" id="RHEA-COMP:14737"/>
        <dbReference type="Rhea" id="RHEA-COMP:14739"/>
        <dbReference type="ChEBI" id="CHEBI:29917"/>
        <dbReference type="ChEBI" id="CHEBI:35235"/>
        <dbReference type="ChEBI" id="CHEBI:57972"/>
        <dbReference type="ChEBI" id="CHEBI:64428"/>
        <dbReference type="EC" id="2.8.1.7"/>
    </reaction>
</comment>
<dbReference type="SUPFAM" id="SSF53383">
    <property type="entry name" value="PLP-dependent transferases"/>
    <property type="match status" value="1"/>
</dbReference>
<keyword evidence="8 10" id="KW-0411">Iron-sulfur</keyword>
<comment type="cofactor">
    <cofactor evidence="1 10 11">
        <name>pyridoxal 5'-phosphate</name>
        <dbReference type="ChEBI" id="CHEBI:597326"/>
    </cofactor>
</comment>
<dbReference type="PIRSF" id="PIRSF005572">
    <property type="entry name" value="NifS"/>
    <property type="match status" value="1"/>
</dbReference>
<feature type="modified residue" description="N6-(pyridoxal phosphate)lysine" evidence="10">
    <location>
        <position position="205"/>
    </location>
</feature>
<comment type="pathway">
    <text evidence="10">Cofactor biosynthesis; iron-sulfur cluster biosynthesis.</text>
</comment>
<dbReference type="Gene3D" id="1.10.260.50">
    <property type="match status" value="1"/>
</dbReference>
<proteinExistence type="inferred from homology"/>
<name>A0A069RD77_PEPLI</name>
<organism evidence="13 14">
    <name type="scientific">Peptoclostridium litorale DSM 5388</name>
    <dbReference type="NCBI Taxonomy" id="1121324"/>
    <lineage>
        <taxon>Bacteria</taxon>
        <taxon>Bacillati</taxon>
        <taxon>Bacillota</taxon>
        <taxon>Clostridia</taxon>
        <taxon>Peptostreptococcales</taxon>
        <taxon>Peptoclostridiaceae</taxon>
        <taxon>Peptoclostridium</taxon>
    </lineage>
</organism>
<dbReference type="GO" id="GO:0030170">
    <property type="term" value="F:pyridoxal phosphate binding"/>
    <property type="evidence" value="ECO:0007669"/>
    <property type="project" value="UniProtKB-UniRule"/>
</dbReference>
<dbReference type="InterPro" id="IPR016454">
    <property type="entry name" value="Cysteine_dSase"/>
</dbReference>
<dbReference type="Proteomes" id="UP000027946">
    <property type="component" value="Unassembled WGS sequence"/>
</dbReference>
<dbReference type="InterPro" id="IPR015422">
    <property type="entry name" value="PyrdxlP-dep_Trfase_small"/>
</dbReference>
<evidence type="ECO:0000256" key="11">
    <source>
        <dbReference type="RuleBase" id="RU004504"/>
    </source>
</evidence>
<evidence type="ECO:0000256" key="7">
    <source>
        <dbReference type="ARBA" id="ARBA00023004"/>
    </source>
</evidence>
<dbReference type="InterPro" id="IPR017772">
    <property type="entry name" value="Cys_deSase_NifS_bac/arc"/>
</dbReference>
<dbReference type="PANTHER" id="PTHR11601:SF34">
    <property type="entry name" value="CYSTEINE DESULFURASE"/>
    <property type="match status" value="1"/>
</dbReference>
<dbReference type="PANTHER" id="PTHR11601">
    <property type="entry name" value="CYSTEINE DESULFURYLASE FAMILY MEMBER"/>
    <property type="match status" value="1"/>
</dbReference>
<accession>A0A069RD77</accession>
<keyword evidence="3 10" id="KW-0963">Cytoplasm</keyword>
<dbReference type="NCBIfam" id="TIGR03402">
    <property type="entry name" value="FeS_nifS"/>
    <property type="match status" value="1"/>
</dbReference>
<gene>
    <name evidence="13" type="primary">iscS2</name>
    <name evidence="10" type="synonym">iscS</name>
    <name evidence="13" type="ORF">CLIT_23c04480</name>
</gene>
<keyword evidence="6 10" id="KW-0663">Pyridoxal phosphate</keyword>
<comment type="subunit">
    <text evidence="10">Homodimer. Forms a heterotetramer with IscU, interacts with other sulfur acceptors.</text>
</comment>
<dbReference type="InterPro" id="IPR010240">
    <property type="entry name" value="Cys_deSase_IscS"/>
</dbReference>
<dbReference type="GO" id="GO:1990221">
    <property type="term" value="C:L-cysteine desulfurase complex"/>
    <property type="evidence" value="ECO:0007669"/>
    <property type="project" value="UniProtKB-ARBA"/>
</dbReference>
<evidence type="ECO:0000256" key="3">
    <source>
        <dbReference type="ARBA" id="ARBA00022490"/>
    </source>
</evidence>
<comment type="similarity">
    <text evidence="2 10">Belongs to the class-V pyridoxal-phosphate-dependent aminotransferase family. NifS/IscS subfamily.</text>
</comment>
<feature type="binding site" evidence="10">
    <location>
        <position position="154"/>
    </location>
    <ligand>
        <name>pyridoxal 5'-phosphate</name>
        <dbReference type="ChEBI" id="CHEBI:597326"/>
    </ligand>
</feature>
<dbReference type="Pfam" id="PF00266">
    <property type="entry name" value="Aminotran_5"/>
    <property type="match status" value="1"/>
</dbReference>
<comment type="subcellular location">
    <subcellularLocation>
        <location evidence="10">Cytoplasm</location>
    </subcellularLocation>
</comment>
<reference evidence="13 14" key="1">
    <citation type="submission" date="2014-03" db="EMBL/GenBank/DDBJ databases">
        <title>Genome sequence of Clostridium litorale W6, DSM 5388.</title>
        <authorList>
            <person name="Poehlein A."/>
            <person name="Jagirdar A."/>
            <person name="Khonsari B."/>
            <person name="Chibani C.M."/>
            <person name="Gutierrez Gutierrez D.A."/>
            <person name="Davydova E."/>
            <person name="Alghaithi H.S."/>
            <person name="Nair K.P."/>
            <person name="Dhamotharan K."/>
            <person name="Chandran L."/>
            <person name="G W."/>
            <person name="Daniel R."/>
        </authorList>
    </citation>
    <scope>NUCLEOTIDE SEQUENCE [LARGE SCALE GENOMIC DNA]</scope>
    <source>
        <strain evidence="13 14">W6</strain>
    </source>
</reference>
<dbReference type="Gene3D" id="3.90.1150.10">
    <property type="entry name" value="Aspartate Aminotransferase, domain 1"/>
    <property type="match status" value="1"/>
</dbReference>
<feature type="binding site" description="via persulfide group" evidence="10">
    <location>
        <position position="328"/>
    </location>
    <ligand>
        <name>[2Fe-2S] cluster</name>
        <dbReference type="ChEBI" id="CHEBI:190135"/>
        <note>ligand shared with IscU</note>
    </ligand>
</feature>
<feature type="domain" description="Aminotransferase class V" evidence="12">
    <location>
        <begin position="6"/>
        <end position="369"/>
    </location>
</feature>
<dbReference type="GO" id="GO:0044571">
    <property type="term" value="P:[2Fe-2S] cluster assembly"/>
    <property type="evidence" value="ECO:0007669"/>
    <property type="project" value="UniProtKB-UniRule"/>
</dbReference>
<dbReference type="OrthoDB" id="9808002at2"/>
<feature type="binding site" evidence="10">
    <location>
        <begin position="73"/>
        <end position="74"/>
    </location>
    <ligand>
        <name>pyridoxal 5'-phosphate</name>
        <dbReference type="ChEBI" id="CHEBI:597326"/>
    </ligand>
</feature>
<dbReference type="eggNOG" id="COG1104">
    <property type="taxonomic scope" value="Bacteria"/>
</dbReference>
<evidence type="ECO:0000256" key="2">
    <source>
        <dbReference type="ARBA" id="ARBA00006490"/>
    </source>
</evidence>
<feature type="binding site" evidence="10">
    <location>
        <position position="240"/>
    </location>
    <ligand>
        <name>pyridoxal 5'-phosphate</name>
        <dbReference type="ChEBI" id="CHEBI:597326"/>
    </ligand>
</feature>
<evidence type="ECO:0000313" key="14">
    <source>
        <dbReference type="Proteomes" id="UP000027946"/>
    </source>
</evidence>
<feature type="binding site" evidence="10">
    <location>
        <begin position="202"/>
        <end position="204"/>
    </location>
    <ligand>
        <name>pyridoxal 5'-phosphate</name>
        <dbReference type="ChEBI" id="CHEBI:597326"/>
    </ligand>
</feature>
<dbReference type="EC" id="2.8.1.7" evidence="10"/>
<evidence type="ECO:0000313" key="13">
    <source>
        <dbReference type="EMBL" id="KDR94175.1"/>
    </source>
</evidence>
<dbReference type="HAMAP" id="MF_00331">
    <property type="entry name" value="Cys_desulf_IscS"/>
    <property type="match status" value="1"/>
</dbReference>
<evidence type="ECO:0000259" key="12">
    <source>
        <dbReference type="Pfam" id="PF00266"/>
    </source>
</evidence>
<evidence type="ECO:0000256" key="10">
    <source>
        <dbReference type="HAMAP-Rule" id="MF_00331"/>
    </source>
</evidence>
<dbReference type="InterPro" id="IPR020578">
    <property type="entry name" value="Aminotrans_V_PyrdxlP_BS"/>
</dbReference>
<feature type="active site" description="Cysteine persulfide intermediate" evidence="10">
    <location>
        <position position="328"/>
    </location>
</feature>
<sequence>METRKIYMDYAATTPIKKEVVEAMLPYLNEEFGNPSSVHSFGRSVKNAITEARATIAKAINAKPEDIFFTGGGSEADNMAIKGIAFAYKDKGNHIITSKIEHHAVLHACEYLEKHHGFEVTYLDVDEYGIVKMEDLKNAIKDTTILITVMYANNEIGSVQPIREIAQIAKEKKVFFHTDAVQALGNIEIDVQELGVDLMAITAHKIYGPKGIGALYMRKGIKLHPLIHGGAQERRKRAGTENVAGIMAFAKAVELATSNIDEHIKKTTQLRDKLINSVMERIPHTILNGHPTKRLSGNANFCFKFIEGEAILLSLDIVGIAGSSGSACTSGSLDPSHVLMAIGLPHEIAHGSLRLSIGDMTREEDIEYVVGHLEKIVERLRGMSPLYDKFMKGEKAHV</sequence>